<feature type="domain" description="DOP1-like middle TPR" evidence="9">
    <location>
        <begin position="397"/>
        <end position="621"/>
    </location>
</feature>
<feature type="domain" description="DOP1 N-terminal" evidence="8">
    <location>
        <begin position="36"/>
        <end position="361"/>
    </location>
</feature>
<dbReference type="PANTHER" id="PTHR14042">
    <property type="entry name" value="DOPEY-RELATED"/>
    <property type="match status" value="1"/>
</dbReference>
<dbReference type="SUPFAM" id="SSF48371">
    <property type="entry name" value="ARM repeat"/>
    <property type="match status" value="1"/>
</dbReference>
<sequence>MSLDPGDLTRSSSPSGSEASQPKSRAQAVDQIHIKDKNYRRYAASVDRALSLFDTALQEWADYISFLSRLLKALQSHPPSLPIIPSKTIVARRLAQCLNPSLPSGVHQKALEVYGYIFSILEPDRLSRDLALYLPGIAPTLSFASLTVRPLFLSLVEAYIVDLDPSALRPALKSIILALLPGLEEETSEDFEAAIRIVNKFRTINLREDSLSDSNDDTSSQYFWQCLFLASITNPSRRLGVLAYLNRYLPKLGGTSPWLIDSESGKADRGSSLLSIADSIIMPEPGLLIRCFATGLADDQLLVQRNFLDLLVTHLPLHSPVLQNRATPNDLEILVAAAAGVVTRRDMSLNRRLWSWFLGPETSNGAQELSLGEAEPQLSSGHEASRVFDYENAKFQYFTRFGLKPLVQSIKTMINRNSLHPPERAKPLKISLSLMDRWEVGELVVPAIFLPVMRSVQQYEQLASSTSNFEEVFRSASAFFDGVESSLIFSELLSLVHVDPSGIQTRSGRAIKDLKLANFIISRFNLGEEEILISHIPLLLLALLVKMRVISSNTEGGFDHQNIQSAALNETSLIVKHLLELIPERVFYDGIVIDPTRHDQPLGEFPDIASPEIIKSIIGFYKTIKANLKLPPLPFSYRDIGELLLREAQFLVLAELESENPSHLKERVNIFLSLLNKIRKSQIVKNGRLFSTMYHKLLSKSTEKLPFVMISSMCSIVTTLYSIHVPGFYISYQQVSDIIPPLVQKLWAFLSPLSPKFHVESVRCLWLLHSVTWQNHLVEASIASIMVGAEGFNSSHLTTIEETEKFVVLWNHSQQISVDPSTLRSITDYHSHSGGLRDPKSIYQSSMLDRPLFLVLDLLSGVVSEASLVVKEWISDLSSLYKVFDIIISKLTDLSYFMASDLEDTSQYRHPTEHGEANQCRYLFETASGVISSLSRMGWSILMTNTVAGLDKCRKSSDTDGKFGHIKYRISELTVLLSDDSQRLSIQATLIRLSIQALSSCITATREPHSEEERMQLAAFTVMRQLLSGPGAGQLVEMELDNFLIDQLFFSLDHKRSSLQPVMIDTLLAALKIRFTPGSLEPHVPSSVTRRKASLDALSNISRISLTGEKSEKELRGGVAPLPSPQLLQCLLKGLSSTSSQNAVQKWVKLLVECLPLYSGTIFQILLTLVECLCQRIIASYNELQLLFKQSDGSIGERSEYVTMALLGGLENCIAVAHERLILEEESVSPVKSPDQPQGFFGNMVSGVFASEGNHSRSATANDRLTVLLCFQDTVRLCCSIWSWGNVRRSNNSQDPESISSFQYTSLRMRNRSRHILEHLFNAEALDCLETLVQLWHDAVTADDTAGARSVFNLLHTLDGSRPKVTIPAIFNSIYSRTDPTALEPSRKSVMTSRLSEADLVSFLVTYARSLDDDVLDEIWADCTTFLRDVLANPFPHRHILPRLMEFGAVLGEKMDRTNFGDDRRARKDLGDLLLRLLTAILTSKPLGSSQEPIAASRQLADSERASRPSSKGQQLIGPDDTVGILASVMPALVTTLGESDRISTAMSNISANIIAPLFHSRLFPQNVNKSILDLLQQMSKIPGASKYWRKDMGDAFNDTKFFTTKVGLVQTHWLDLIHHWVLTDKDRLPDVYSRLSTPTSAGIMFGVGAAAARLEADRKAQLNLRRVALFILAADEDHFATELANVHQKLEDLLMATHISSPSSVTRAEVYMVLRALVLKTSTIHLAPFWPIVNRELQDAISAIGPGQQVETYNPYSLLQACKLLETLLLIAPDEFQLQEWLFVTDTIDAVYPPDQWESVALADSIAQSLGTTTRRDSFDRSTSNGLGNGNGNDGDDNSRRQGYKNAWLNSELSRETAKDEIVDKVLKPFFDRLSIYAFESTYSLGAPDLKCFKDDLLADLFNEFTMAN</sequence>
<organism evidence="11 12">
    <name type="scientific">Ajellomyces capsulatus</name>
    <name type="common">Darling's disease fungus</name>
    <name type="synonym">Histoplasma capsulatum</name>
    <dbReference type="NCBI Taxonomy" id="5037"/>
    <lineage>
        <taxon>Eukaryota</taxon>
        <taxon>Fungi</taxon>
        <taxon>Dikarya</taxon>
        <taxon>Ascomycota</taxon>
        <taxon>Pezizomycotina</taxon>
        <taxon>Eurotiomycetes</taxon>
        <taxon>Eurotiomycetidae</taxon>
        <taxon>Onygenales</taxon>
        <taxon>Ajellomycetaceae</taxon>
        <taxon>Histoplasma</taxon>
    </lineage>
</organism>
<feature type="domain" description="DOP1-like C-terminal" evidence="10">
    <location>
        <begin position="1403"/>
        <end position="1885"/>
    </location>
</feature>
<evidence type="ECO:0000259" key="10">
    <source>
        <dbReference type="Pfam" id="PF24598"/>
    </source>
</evidence>
<dbReference type="InterPro" id="IPR056457">
    <property type="entry name" value="DOP1_C"/>
</dbReference>
<dbReference type="Pfam" id="PF24598">
    <property type="entry name" value="DOP1_C"/>
    <property type="match status" value="1"/>
</dbReference>
<evidence type="ECO:0000313" key="12">
    <source>
        <dbReference type="Proteomes" id="UP000663671"/>
    </source>
</evidence>
<dbReference type="GO" id="GO:0005768">
    <property type="term" value="C:endosome"/>
    <property type="evidence" value="ECO:0007669"/>
    <property type="project" value="TreeGrafter"/>
</dbReference>
<feature type="region of interest" description="Disordered" evidence="7">
    <location>
        <begin position="1"/>
        <end position="28"/>
    </location>
</feature>
<gene>
    <name evidence="11" type="primary">dopA</name>
    <name evidence="11" type="ORF">I7I51_03541</name>
</gene>
<comment type="subcellular location">
    <subcellularLocation>
        <location evidence="1">Golgi apparatus membrane</location>
        <topology evidence="1">Peripheral membrane protein</topology>
    </subcellularLocation>
</comment>
<evidence type="ECO:0000256" key="2">
    <source>
        <dbReference type="ARBA" id="ARBA00022448"/>
    </source>
</evidence>
<reference evidence="11" key="1">
    <citation type="submission" date="2021-01" db="EMBL/GenBank/DDBJ databases">
        <title>Chromosome-level genome assembly of a human fungal pathogen reveals clustering of transcriptionally co-regulated genes.</title>
        <authorList>
            <person name="Voorhies M."/>
            <person name="Cohen S."/>
            <person name="Shea T.P."/>
            <person name="Petrus S."/>
            <person name="Munoz J.F."/>
            <person name="Poplawski S."/>
            <person name="Goldman W.E."/>
            <person name="Michael T."/>
            <person name="Cuomo C.A."/>
            <person name="Sil A."/>
            <person name="Beyhan S."/>
        </authorList>
    </citation>
    <scope>NUCLEOTIDE SEQUENCE</scope>
    <source>
        <strain evidence="11">WU24</strain>
    </source>
</reference>
<evidence type="ECO:0000256" key="3">
    <source>
        <dbReference type="ARBA" id="ARBA00022927"/>
    </source>
</evidence>
<proteinExistence type="inferred from homology"/>
<dbReference type="EMBL" id="CP069111">
    <property type="protein sequence ID" value="QSS61368.1"/>
    <property type="molecule type" value="Genomic_DNA"/>
</dbReference>
<evidence type="ECO:0000256" key="6">
    <source>
        <dbReference type="ARBA" id="ARBA00046326"/>
    </source>
</evidence>
<keyword evidence="4" id="KW-0333">Golgi apparatus</keyword>
<dbReference type="InterPro" id="IPR007249">
    <property type="entry name" value="DOP1_N"/>
</dbReference>
<dbReference type="GO" id="GO:0006895">
    <property type="term" value="P:Golgi to endosome transport"/>
    <property type="evidence" value="ECO:0007669"/>
    <property type="project" value="InterPro"/>
</dbReference>
<dbReference type="InterPro" id="IPR016024">
    <property type="entry name" value="ARM-type_fold"/>
</dbReference>
<dbReference type="VEuPathDB" id="FungiDB:I7I51_03541"/>
<dbReference type="GO" id="GO:0015031">
    <property type="term" value="P:protein transport"/>
    <property type="evidence" value="ECO:0007669"/>
    <property type="project" value="UniProtKB-KW"/>
</dbReference>
<dbReference type="OrthoDB" id="297643at2759"/>
<dbReference type="InterPro" id="IPR056458">
    <property type="entry name" value="TPR_DOP1_M"/>
</dbReference>
<keyword evidence="2" id="KW-0813">Transport</keyword>
<feature type="region of interest" description="Disordered" evidence="7">
    <location>
        <begin position="1814"/>
        <end position="1842"/>
    </location>
</feature>
<dbReference type="GO" id="GO:0005802">
    <property type="term" value="C:trans-Golgi network"/>
    <property type="evidence" value="ECO:0007669"/>
    <property type="project" value="TreeGrafter"/>
</dbReference>
<evidence type="ECO:0000256" key="5">
    <source>
        <dbReference type="ARBA" id="ARBA00023136"/>
    </source>
</evidence>
<dbReference type="InterPro" id="IPR040314">
    <property type="entry name" value="DOP1"/>
</dbReference>
<evidence type="ECO:0000259" key="8">
    <source>
        <dbReference type="Pfam" id="PF04118"/>
    </source>
</evidence>
<evidence type="ECO:0000313" key="11">
    <source>
        <dbReference type="EMBL" id="QSS61368.1"/>
    </source>
</evidence>
<dbReference type="Pfam" id="PF04118">
    <property type="entry name" value="Dopey_N"/>
    <property type="match status" value="1"/>
</dbReference>
<dbReference type="PANTHER" id="PTHR14042:SF24">
    <property type="entry name" value="PROTEIN DOPEY-1 HOMOLOG"/>
    <property type="match status" value="1"/>
</dbReference>
<keyword evidence="5" id="KW-0472">Membrane</keyword>
<evidence type="ECO:0000256" key="1">
    <source>
        <dbReference type="ARBA" id="ARBA00004395"/>
    </source>
</evidence>
<feature type="region of interest" description="Disordered" evidence="7">
    <location>
        <begin position="1493"/>
        <end position="1519"/>
    </location>
</feature>
<keyword evidence="3" id="KW-0653">Protein transport</keyword>
<comment type="similarity">
    <text evidence="6">Belongs to the DOP1 family.</text>
</comment>
<name>A0A8A1M4G7_AJECA</name>
<evidence type="ECO:0000256" key="4">
    <source>
        <dbReference type="ARBA" id="ARBA00023034"/>
    </source>
</evidence>
<dbReference type="GO" id="GO:0000139">
    <property type="term" value="C:Golgi membrane"/>
    <property type="evidence" value="ECO:0007669"/>
    <property type="project" value="UniProtKB-SubCell"/>
</dbReference>
<feature type="compositionally biased region" description="Low complexity" evidence="7">
    <location>
        <begin position="11"/>
        <end position="24"/>
    </location>
</feature>
<evidence type="ECO:0000259" key="9">
    <source>
        <dbReference type="Pfam" id="PF24597"/>
    </source>
</evidence>
<accession>A0A8A1M4G7</accession>
<dbReference type="Proteomes" id="UP000663671">
    <property type="component" value="Chromosome 5"/>
</dbReference>
<evidence type="ECO:0000256" key="7">
    <source>
        <dbReference type="SAM" id="MobiDB-lite"/>
    </source>
</evidence>
<protein>
    <submittedName>
        <fullName evidence="11">Dopey</fullName>
    </submittedName>
</protein>
<dbReference type="GO" id="GO:0005829">
    <property type="term" value="C:cytosol"/>
    <property type="evidence" value="ECO:0007669"/>
    <property type="project" value="GOC"/>
</dbReference>
<dbReference type="Pfam" id="PF24597">
    <property type="entry name" value="TPR_DOP1_M"/>
    <property type="match status" value="1"/>
</dbReference>